<dbReference type="SUPFAM" id="SSF53448">
    <property type="entry name" value="Nucleotide-diphospho-sugar transferases"/>
    <property type="match status" value="1"/>
</dbReference>
<dbReference type="Pfam" id="PF00535">
    <property type="entry name" value="Glycos_transf_2"/>
    <property type="match status" value="1"/>
</dbReference>
<organism evidence="2">
    <name type="scientific">uncultured Thermomicrobiales bacterium</name>
    <dbReference type="NCBI Taxonomy" id="1645740"/>
    <lineage>
        <taxon>Bacteria</taxon>
        <taxon>Pseudomonadati</taxon>
        <taxon>Thermomicrobiota</taxon>
        <taxon>Thermomicrobia</taxon>
        <taxon>Thermomicrobiales</taxon>
        <taxon>environmental samples</taxon>
    </lineage>
</organism>
<dbReference type="EMBL" id="CADCWN010000022">
    <property type="protein sequence ID" value="CAA9551241.1"/>
    <property type="molecule type" value="Genomic_DNA"/>
</dbReference>
<dbReference type="GO" id="GO:0006487">
    <property type="term" value="P:protein N-linked glycosylation"/>
    <property type="evidence" value="ECO:0007669"/>
    <property type="project" value="TreeGrafter"/>
</dbReference>
<dbReference type="InterPro" id="IPR001173">
    <property type="entry name" value="Glyco_trans_2-like"/>
</dbReference>
<name>A0A6J4UJF3_9BACT</name>
<dbReference type="PANTHER" id="PTHR10859">
    <property type="entry name" value="GLYCOSYL TRANSFERASE"/>
    <property type="match status" value="1"/>
</dbReference>
<proteinExistence type="predicted"/>
<dbReference type="GO" id="GO:0016740">
    <property type="term" value="F:transferase activity"/>
    <property type="evidence" value="ECO:0007669"/>
    <property type="project" value="UniProtKB-KW"/>
</dbReference>
<keyword evidence="2" id="KW-0808">Transferase</keyword>
<dbReference type="AlphaFoldDB" id="A0A6J4UJF3"/>
<dbReference type="PANTHER" id="PTHR10859:SF91">
    <property type="entry name" value="DOLICHYL-PHOSPHATE BETA-GLUCOSYLTRANSFERASE"/>
    <property type="match status" value="1"/>
</dbReference>
<accession>A0A6J4UJF3</accession>
<feature type="domain" description="Glycosyltransferase 2-like" evidence="1">
    <location>
        <begin position="11"/>
        <end position="151"/>
    </location>
</feature>
<reference evidence="2" key="1">
    <citation type="submission" date="2020-02" db="EMBL/GenBank/DDBJ databases">
        <authorList>
            <person name="Meier V. D."/>
        </authorList>
    </citation>
    <scope>NUCLEOTIDE SEQUENCE</scope>
    <source>
        <strain evidence="2">AVDCRST_MAG18</strain>
    </source>
</reference>
<dbReference type="InterPro" id="IPR029044">
    <property type="entry name" value="Nucleotide-diphossugar_trans"/>
</dbReference>
<evidence type="ECO:0000259" key="1">
    <source>
        <dbReference type="Pfam" id="PF00535"/>
    </source>
</evidence>
<evidence type="ECO:0000313" key="2">
    <source>
        <dbReference type="EMBL" id="CAA9551241.1"/>
    </source>
</evidence>
<sequence length="230" mass="25316">MLADYLGGVGYPYEILIVDDGSTDDTPSVIAEVAASNPAVRAIVHRPNRGKGHAVRAGMLAARGDYLMFTDADLSIPITITADFLAALRGGYDIAIASRWHPDSSNIVPPPLPRRIMGAIFRWCVRRLVISDVRDTQCGCKGYRADVARRLFGQSRIDRFSFDAEVIFLAARAGYRIKEVPFALRYTPGSSVRPIRDSLLMLRDLARIRINAARGLYGRLDAVDPARRAG</sequence>
<gene>
    <name evidence="2" type="ORF">AVDCRST_MAG18-337</name>
</gene>
<dbReference type="Gene3D" id="3.90.550.10">
    <property type="entry name" value="Spore Coat Polysaccharide Biosynthesis Protein SpsA, Chain A"/>
    <property type="match status" value="1"/>
</dbReference>
<protein>
    <submittedName>
        <fullName evidence="2">Glycosyl transferase, family 2</fullName>
    </submittedName>
</protein>